<feature type="active site" description="Nucleophile" evidence="5">
    <location>
        <position position="285"/>
    </location>
</feature>
<feature type="binding site" evidence="5">
    <location>
        <position position="232"/>
    </location>
    <ligand>
        <name>S-adenosyl-L-methionine</name>
        <dbReference type="ChEBI" id="CHEBI:59789"/>
    </ligand>
</feature>
<dbReference type="PROSITE" id="PS51686">
    <property type="entry name" value="SAM_MT_RSMB_NOP"/>
    <property type="match status" value="1"/>
</dbReference>
<evidence type="ECO:0000256" key="1">
    <source>
        <dbReference type="ARBA" id="ARBA00022603"/>
    </source>
</evidence>
<sequence>MRRHRPTGRRDWFGRSFSGDDANAAGDSDDADDSETDKRARAESSVMNPLQRYAPLVDDEEAFFAACERPLPSVVRVNTIKTTVARAREALDDEGVAYEPTDWHPGILKLEDSSPGTNWPYFHGWLHGQEEVSALPAIALDPQPGERVWDTCAAPGSKTTQIAAMMDDEGVLVGNDNNLGRLSALRHNAERLGVTNLVVSNQDARNFSMKPYGERTPEKSESFEQFDRVLVDAPCSCEGTCRKNPDVLDEWTMNHVKSVAGIQKGILRRAVQVTKAGGNVVYSTCTFAPEENEAILDFVLEREDCEVVEWDVPDGFETAPGITEWEGDEYDPSVTKARRVYPHHNDTGGFFTAKLEVTA</sequence>
<gene>
    <name evidence="8" type="primary">rsmF</name>
    <name evidence="8" type="ORF">BN996_01374</name>
</gene>
<proteinExistence type="inferred from homology"/>
<dbReference type="Pfam" id="PF01189">
    <property type="entry name" value="Methyltr_RsmB-F"/>
    <property type="match status" value="1"/>
</dbReference>
<dbReference type="Pfam" id="PF22458">
    <property type="entry name" value="RsmF-B_ferredox"/>
    <property type="match status" value="1"/>
</dbReference>
<organism evidence="8 9">
    <name type="scientific">Haloferax massiliensis</name>
    <dbReference type="NCBI Taxonomy" id="1476858"/>
    <lineage>
        <taxon>Archaea</taxon>
        <taxon>Methanobacteriati</taxon>
        <taxon>Methanobacteriota</taxon>
        <taxon>Stenosarchaea group</taxon>
        <taxon>Halobacteria</taxon>
        <taxon>Halobacteriales</taxon>
        <taxon>Haloferacaceae</taxon>
        <taxon>Haloferax</taxon>
    </lineage>
</organism>
<feature type="binding site" evidence="5">
    <location>
        <begin position="152"/>
        <end position="158"/>
    </location>
    <ligand>
        <name>S-adenosyl-L-methionine</name>
        <dbReference type="ChEBI" id="CHEBI:59789"/>
    </ligand>
</feature>
<feature type="binding site" evidence="5">
    <location>
        <position position="176"/>
    </location>
    <ligand>
        <name>S-adenosyl-L-methionine</name>
        <dbReference type="ChEBI" id="CHEBI:59789"/>
    </ligand>
</feature>
<evidence type="ECO:0000256" key="2">
    <source>
        <dbReference type="ARBA" id="ARBA00022679"/>
    </source>
</evidence>
<evidence type="ECO:0000256" key="6">
    <source>
        <dbReference type="SAM" id="MobiDB-lite"/>
    </source>
</evidence>
<accession>A0A0D6JQK6</accession>
<dbReference type="InterPro" id="IPR011023">
    <property type="entry name" value="Nop2p"/>
</dbReference>
<keyword evidence="9" id="KW-1185">Reference proteome</keyword>
<evidence type="ECO:0000313" key="8">
    <source>
        <dbReference type="EMBL" id="CQR49898.1"/>
    </source>
</evidence>
<evidence type="ECO:0000256" key="5">
    <source>
        <dbReference type="PROSITE-ProRule" id="PRU01023"/>
    </source>
</evidence>
<dbReference type="AlphaFoldDB" id="A0A0D6JQK6"/>
<dbReference type="InterPro" id="IPR029063">
    <property type="entry name" value="SAM-dependent_MTases_sf"/>
</dbReference>
<dbReference type="NCBIfam" id="TIGR00446">
    <property type="entry name" value="nop2p"/>
    <property type="match status" value="1"/>
</dbReference>
<dbReference type="InterPro" id="IPR054728">
    <property type="entry name" value="RsmB-like_ferredoxin"/>
</dbReference>
<evidence type="ECO:0000256" key="3">
    <source>
        <dbReference type="ARBA" id="ARBA00022691"/>
    </source>
</evidence>
<dbReference type="GO" id="GO:0016428">
    <property type="term" value="F:tRNA (cytidine-5-)-methyltransferase activity"/>
    <property type="evidence" value="ECO:0007669"/>
    <property type="project" value="TreeGrafter"/>
</dbReference>
<dbReference type="PRINTS" id="PR02008">
    <property type="entry name" value="RCMTFAMILY"/>
</dbReference>
<feature type="domain" description="SAM-dependent MTase RsmB/NOP-type" evidence="7">
    <location>
        <begin position="63"/>
        <end position="358"/>
    </location>
</feature>
<keyword evidence="4 5" id="KW-0694">RNA-binding</keyword>
<feature type="binding site" evidence="5">
    <location>
        <position position="203"/>
    </location>
    <ligand>
        <name>S-adenosyl-L-methionine</name>
        <dbReference type="ChEBI" id="CHEBI:59789"/>
    </ligand>
</feature>
<dbReference type="InterPro" id="IPR049560">
    <property type="entry name" value="MeTrfase_RsmB-F_NOP2_cat"/>
</dbReference>
<reference evidence="9" key="1">
    <citation type="submission" date="2015-03" db="EMBL/GenBank/DDBJ databases">
        <authorList>
            <person name="Urmite Genomes"/>
        </authorList>
    </citation>
    <scope>NUCLEOTIDE SEQUENCE [LARGE SCALE GENOMIC DNA]</scope>
    <source>
        <strain evidence="9">Arc-Hr</strain>
    </source>
</reference>
<dbReference type="EMBL" id="CSTE01000002">
    <property type="protein sequence ID" value="CQR49898.1"/>
    <property type="molecule type" value="Genomic_DNA"/>
</dbReference>
<comment type="similarity">
    <text evidence="5">Belongs to the class I-like SAM-binding methyltransferase superfamily. RsmB/NOP family.</text>
</comment>
<feature type="region of interest" description="Disordered" evidence="6">
    <location>
        <begin position="1"/>
        <end position="46"/>
    </location>
</feature>
<evidence type="ECO:0000256" key="4">
    <source>
        <dbReference type="ARBA" id="ARBA00022884"/>
    </source>
</evidence>
<dbReference type="GO" id="GO:0030488">
    <property type="term" value="P:tRNA methylation"/>
    <property type="evidence" value="ECO:0007669"/>
    <property type="project" value="TreeGrafter"/>
</dbReference>
<keyword evidence="3 5" id="KW-0949">S-adenosyl-L-methionine</keyword>
<feature type="compositionally biased region" description="Low complexity" evidence="6">
    <location>
        <begin position="16"/>
        <end position="26"/>
    </location>
</feature>
<dbReference type="SUPFAM" id="SSF53335">
    <property type="entry name" value="S-adenosyl-L-methionine-dependent methyltransferases"/>
    <property type="match status" value="1"/>
</dbReference>
<dbReference type="PANTHER" id="PTHR22807:SF74">
    <property type="entry name" value="TRNA (CYTOSINE(48)-C(5))-METHYLTRANSFERASE"/>
    <property type="match status" value="1"/>
</dbReference>
<keyword evidence="1 5" id="KW-0489">Methyltransferase</keyword>
<evidence type="ECO:0000313" key="9">
    <source>
        <dbReference type="Proteomes" id="UP000198902"/>
    </source>
</evidence>
<dbReference type="Proteomes" id="UP000198902">
    <property type="component" value="Unassembled WGS sequence"/>
</dbReference>
<dbReference type="InterPro" id="IPR023267">
    <property type="entry name" value="RCMT"/>
</dbReference>
<dbReference type="Gene3D" id="3.40.50.150">
    <property type="entry name" value="Vaccinia Virus protein VP39"/>
    <property type="match status" value="1"/>
</dbReference>
<dbReference type="PANTHER" id="PTHR22807">
    <property type="entry name" value="NOP2 YEAST -RELATED NOL1/NOP2/FMU SUN DOMAIN-CONTAINING"/>
    <property type="match status" value="1"/>
</dbReference>
<name>A0A0D6JQK6_9EURY</name>
<dbReference type="InterPro" id="IPR001678">
    <property type="entry name" value="MeTrfase_RsmB-F_NOP2_dom"/>
</dbReference>
<keyword evidence="2 5" id="KW-0808">Transferase</keyword>
<protein>
    <submittedName>
        <fullName evidence="8">Ribosomal RNA small subunit methyltransferase F</fullName>
    </submittedName>
</protein>
<dbReference type="Gene3D" id="3.30.70.1170">
    <property type="entry name" value="Sun protein, domain 3"/>
    <property type="match status" value="1"/>
</dbReference>
<dbReference type="GO" id="GO:0003723">
    <property type="term" value="F:RNA binding"/>
    <property type="evidence" value="ECO:0007669"/>
    <property type="project" value="UniProtKB-UniRule"/>
</dbReference>
<evidence type="ECO:0000259" key="7">
    <source>
        <dbReference type="PROSITE" id="PS51686"/>
    </source>
</evidence>